<evidence type="ECO:0000313" key="3">
    <source>
        <dbReference type="Proteomes" id="UP000315400"/>
    </source>
</evidence>
<dbReference type="InterPro" id="IPR052930">
    <property type="entry name" value="TA_antitoxin_MntA"/>
</dbReference>
<dbReference type="GO" id="GO:0016740">
    <property type="term" value="F:transferase activity"/>
    <property type="evidence" value="ECO:0007669"/>
    <property type="project" value="UniProtKB-KW"/>
</dbReference>
<proteinExistence type="predicted"/>
<accession>A0A540VP59</accession>
<reference evidence="2 3" key="1">
    <citation type="submission" date="2019-06" db="EMBL/GenBank/DDBJ databases">
        <title>Metagenome assembled Genome of Spiribacter salinus SL48-SHIP from the microbial mat of Salt Lake 48 (Novosibirsk region, Russia).</title>
        <authorList>
            <person name="Shipova A."/>
            <person name="Rozanov A.S."/>
            <person name="Bryanskaya A.V."/>
            <person name="Peltek S.E."/>
        </authorList>
    </citation>
    <scope>NUCLEOTIDE SEQUENCE [LARGE SCALE GENOMIC DNA]</scope>
    <source>
        <strain evidence="2">SL48-SHIP-2</strain>
    </source>
</reference>
<gene>
    <name evidence="2" type="ORF">FKY71_13250</name>
</gene>
<evidence type="ECO:0000259" key="1">
    <source>
        <dbReference type="Pfam" id="PF18765"/>
    </source>
</evidence>
<protein>
    <submittedName>
        <fullName evidence="2">Nucleotidyltransferase domain-containing protein</fullName>
    </submittedName>
</protein>
<evidence type="ECO:0000313" key="2">
    <source>
        <dbReference type="EMBL" id="TQE98549.1"/>
    </source>
</evidence>
<dbReference type="CDD" id="cd05403">
    <property type="entry name" value="NT_KNTase_like"/>
    <property type="match status" value="1"/>
</dbReference>
<dbReference type="Pfam" id="PF18765">
    <property type="entry name" value="Polbeta"/>
    <property type="match status" value="1"/>
</dbReference>
<dbReference type="Gene3D" id="3.30.460.10">
    <property type="entry name" value="Beta Polymerase, domain 2"/>
    <property type="match status" value="1"/>
</dbReference>
<organism evidence="2 3">
    <name type="scientific">Spiribacter salinus</name>
    <dbReference type="NCBI Taxonomy" id="1335746"/>
    <lineage>
        <taxon>Bacteria</taxon>
        <taxon>Pseudomonadati</taxon>
        <taxon>Pseudomonadota</taxon>
        <taxon>Gammaproteobacteria</taxon>
        <taxon>Chromatiales</taxon>
        <taxon>Ectothiorhodospiraceae</taxon>
        <taxon>Spiribacter</taxon>
    </lineage>
</organism>
<feature type="domain" description="Polymerase beta nucleotidyltransferase" evidence="1">
    <location>
        <begin position="9"/>
        <end position="95"/>
    </location>
</feature>
<dbReference type="PANTHER" id="PTHR43852">
    <property type="entry name" value="NUCLEOTIDYLTRANSFERASE"/>
    <property type="match status" value="1"/>
</dbReference>
<dbReference type="EMBL" id="VIFK01000176">
    <property type="protein sequence ID" value="TQE98549.1"/>
    <property type="molecule type" value="Genomic_DNA"/>
</dbReference>
<dbReference type="PANTHER" id="PTHR43852:SF2">
    <property type="entry name" value="PROTEIN ADENYLYLTRANSFERASE MNTA"/>
    <property type="match status" value="1"/>
</dbReference>
<comment type="caution">
    <text evidence="2">The sequence shown here is derived from an EMBL/GenBank/DDBJ whole genome shotgun (WGS) entry which is preliminary data.</text>
</comment>
<dbReference type="InterPro" id="IPR041633">
    <property type="entry name" value="Polbeta"/>
</dbReference>
<dbReference type="SUPFAM" id="SSF81301">
    <property type="entry name" value="Nucleotidyltransferase"/>
    <property type="match status" value="1"/>
</dbReference>
<sequence>MLTPHQKNQLRDLAQQYGWRLLVLFGSVARGEDGGDVDLGIMPAASPGVMTQARWQRELEAIVDPKPVDMVILYPGTSPLTRFQVLWNGLCLFEARQGVFEHEQNRAFFLQADAQLWEQHQAEVSDG</sequence>
<name>A0A540VP59_9GAMM</name>
<dbReference type="Proteomes" id="UP000315400">
    <property type="component" value="Unassembled WGS sequence"/>
</dbReference>
<keyword evidence="2" id="KW-0808">Transferase</keyword>
<dbReference type="AlphaFoldDB" id="A0A540VP59"/>
<dbReference type="InterPro" id="IPR043519">
    <property type="entry name" value="NT_sf"/>
</dbReference>